<comment type="cofactor">
    <cofactor evidence="7">
        <name>Zn(2+)</name>
        <dbReference type="ChEBI" id="CHEBI:29105"/>
    </cofactor>
    <cofactor evidence="7">
        <name>Mg(2+)</name>
        <dbReference type="ChEBI" id="CHEBI:18420"/>
    </cofactor>
    <cofactor evidence="7">
        <name>Co(2+)</name>
        <dbReference type="ChEBI" id="CHEBI:48828"/>
    </cofactor>
    <text evidence="7">Binds 1 divalent metal cation per subunit. Can use ions such as Zn(2+), Mg(2+) or Co(2+).</text>
</comment>
<comment type="miscellaneous">
    <text evidence="7">The active site is located at the dimer interface.</text>
</comment>
<dbReference type="EMBL" id="JAVRHS010000002">
    <property type="protein sequence ID" value="MDT0575384.1"/>
    <property type="molecule type" value="Genomic_DNA"/>
</dbReference>
<dbReference type="Proteomes" id="UP001259803">
    <property type="component" value="Unassembled WGS sequence"/>
</dbReference>
<comment type="pathway">
    <text evidence="7">Cofactor biosynthesis; pyridoxine 5'-phosphate biosynthesis; pyridoxine 5'-phosphate from D-erythrose 4-phosphate: step 4/5.</text>
</comment>
<feature type="binding site" evidence="7">
    <location>
        <position position="172"/>
    </location>
    <ligand>
        <name>a divalent metal cation</name>
        <dbReference type="ChEBI" id="CHEBI:60240"/>
        <note>ligand shared between dimeric partners</note>
    </ligand>
</feature>
<keyword evidence="7" id="KW-0170">Cobalt</keyword>
<accession>A0ABU2ZIH7</accession>
<reference evidence="8 9" key="1">
    <citation type="submission" date="2023-09" db="EMBL/GenBank/DDBJ databases">
        <authorList>
            <person name="Rey-Velasco X."/>
        </authorList>
    </citation>
    <scope>NUCLEOTIDE SEQUENCE [LARGE SCALE GENOMIC DNA]</scope>
    <source>
        <strain evidence="8 9">F390</strain>
    </source>
</reference>
<dbReference type="NCBIfam" id="NF003699">
    <property type="entry name" value="PRK05312.1"/>
    <property type="match status" value="1"/>
</dbReference>
<comment type="caution">
    <text evidence="7">Lacks conserved residue(s) required for the propagation of feature annotation.</text>
</comment>
<dbReference type="SUPFAM" id="SSF53659">
    <property type="entry name" value="Isocitrate/Isopropylmalate dehydrogenase-like"/>
    <property type="match status" value="1"/>
</dbReference>
<keyword evidence="7" id="KW-0862">Zinc</keyword>
<keyword evidence="3 7" id="KW-0521">NADP</keyword>
<keyword evidence="1 7" id="KW-0963">Cytoplasm</keyword>
<evidence type="ECO:0000256" key="3">
    <source>
        <dbReference type="ARBA" id="ARBA00022857"/>
    </source>
</evidence>
<evidence type="ECO:0000256" key="2">
    <source>
        <dbReference type="ARBA" id="ARBA00022723"/>
    </source>
</evidence>
<dbReference type="Pfam" id="PF04166">
    <property type="entry name" value="PdxA"/>
    <property type="match status" value="1"/>
</dbReference>
<evidence type="ECO:0000313" key="8">
    <source>
        <dbReference type="EMBL" id="MDT0575384.1"/>
    </source>
</evidence>
<feature type="binding site" evidence="7">
    <location>
        <position position="272"/>
    </location>
    <ligand>
        <name>a divalent metal cation</name>
        <dbReference type="ChEBI" id="CHEBI:60240"/>
        <note>ligand shared between dimeric partners</note>
    </ligand>
</feature>
<dbReference type="NCBIfam" id="TIGR00557">
    <property type="entry name" value="pdxA"/>
    <property type="match status" value="1"/>
</dbReference>
<evidence type="ECO:0000256" key="1">
    <source>
        <dbReference type="ARBA" id="ARBA00022490"/>
    </source>
</evidence>
<name>A0ABU2ZIH7_9SPHN</name>
<comment type="catalytic activity">
    <reaction evidence="7">
        <text>4-(phosphooxy)-L-threonine + NAD(+) = 3-amino-2-oxopropyl phosphate + CO2 + NADH</text>
        <dbReference type="Rhea" id="RHEA:32275"/>
        <dbReference type="ChEBI" id="CHEBI:16526"/>
        <dbReference type="ChEBI" id="CHEBI:57279"/>
        <dbReference type="ChEBI" id="CHEBI:57540"/>
        <dbReference type="ChEBI" id="CHEBI:57945"/>
        <dbReference type="ChEBI" id="CHEBI:58452"/>
        <dbReference type="EC" id="1.1.1.262"/>
    </reaction>
</comment>
<dbReference type="GO" id="GO:0050570">
    <property type="term" value="F:4-hydroxythreonine-4-phosphate dehydrogenase activity"/>
    <property type="evidence" value="ECO:0007669"/>
    <property type="project" value="UniProtKB-EC"/>
</dbReference>
<feature type="binding site" evidence="7">
    <location>
        <position position="217"/>
    </location>
    <ligand>
        <name>a divalent metal cation</name>
        <dbReference type="ChEBI" id="CHEBI:60240"/>
        <note>ligand shared between dimeric partners</note>
    </ligand>
</feature>
<protein>
    <recommendedName>
        <fullName evidence="7">4-hydroxythreonine-4-phosphate dehydrogenase</fullName>
        <ecNumber evidence="7">1.1.1.262</ecNumber>
    </recommendedName>
    <alternativeName>
        <fullName evidence="7">4-(phosphohydroxy)-L-threonine dehydrogenase</fullName>
    </alternativeName>
</protein>
<dbReference type="InterPro" id="IPR005255">
    <property type="entry name" value="PdxA_fam"/>
</dbReference>
<proteinExistence type="inferred from homology"/>
<comment type="function">
    <text evidence="7">Catalyzes the NAD(P)-dependent oxidation of 4-(phosphooxy)-L-threonine (HTP) into 2-amino-3-oxo-4-(phosphooxy)butyric acid which spontaneously decarboxylates to form 3-amino-2-oxopropyl phosphate (AHAP).</text>
</comment>
<feature type="binding site" evidence="7">
    <location>
        <position position="141"/>
    </location>
    <ligand>
        <name>substrate</name>
    </ligand>
</feature>
<evidence type="ECO:0000256" key="4">
    <source>
        <dbReference type="ARBA" id="ARBA00023002"/>
    </source>
</evidence>
<evidence type="ECO:0000313" key="9">
    <source>
        <dbReference type="Proteomes" id="UP001259803"/>
    </source>
</evidence>
<dbReference type="Gene3D" id="3.40.718.10">
    <property type="entry name" value="Isopropylmalate Dehydrogenase"/>
    <property type="match status" value="1"/>
</dbReference>
<feature type="binding site" evidence="7">
    <location>
        <position position="289"/>
    </location>
    <ligand>
        <name>substrate</name>
    </ligand>
</feature>
<comment type="similarity">
    <text evidence="7">Belongs to the PdxA family.</text>
</comment>
<evidence type="ECO:0000256" key="6">
    <source>
        <dbReference type="ARBA" id="ARBA00023096"/>
    </source>
</evidence>
<comment type="subunit">
    <text evidence="7">Homodimer.</text>
</comment>
<keyword evidence="6 7" id="KW-0664">Pyridoxine biosynthesis</keyword>
<gene>
    <name evidence="7 8" type="primary">pdxA</name>
    <name evidence="8" type="ORF">RM533_04205</name>
</gene>
<dbReference type="PANTHER" id="PTHR30004:SF6">
    <property type="entry name" value="D-THREONATE 4-PHOSPHATE DEHYDROGENASE"/>
    <property type="match status" value="1"/>
</dbReference>
<sequence length="336" mass="34760">MIARPLPPLVATMGDPAGVGPELLVRAWENRHAANLPPFFVVGSASVLRDAARQLDSDAPIVAVDNADEAVEHFATALPVLDLASGSYAPGCPTREGAIIARDTLAHACDLVLAGTASGLVTGPIAKAAMQEIGFAGPGQTEFVAQACGVAPADAVMMLAGPSLRVLPLTVHVALEQVPQMLDRQLIERRITIAAAALSRDFGIDRPRIAVAGLNPHAGEQGQLGQQEVTTIAPAIATLRAAGIDATGPFAADTMFHAAGRARYDLAACMYHDQALIPLKALHFDEGVNVTLGLPIVRTSPDHGTAFSIAGLRKASAGPTLAALKMAGEIARRRTA</sequence>
<dbReference type="EC" id="1.1.1.262" evidence="7"/>
<feature type="binding site" evidence="7">
    <location>
        <position position="298"/>
    </location>
    <ligand>
        <name>substrate</name>
    </ligand>
</feature>
<dbReference type="InterPro" id="IPR037510">
    <property type="entry name" value="PdxA"/>
</dbReference>
<comment type="subcellular location">
    <subcellularLocation>
        <location evidence="7">Cytoplasm</location>
    </subcellularLocation>
</comment>
<keyword evidence="5 7" id="KW-0520">NAD</keyword>
<keyword evidence="2 7" id="KW-0479">Metal-binding</keyword>
<keyword evidence="9" id="KW-1185">Reference proteome</keyword>
<keyword evidence="4 7" id="KW-0560">Oxidoreductase</keyword>
<dbReference type="PANTHER" id="PTHR30004">
    <property type="entry name" value="4-HYDROXYTHREONINE-4-PHOSPHATE DEHYDROGENASE"/>
    <property type="match status" value="1"/>
</dbReference>
<dbReference type="HAMAP" id="MF_00536">
    <property type="entry name" value="PdxA"/>
    <property type="match status" value="1"/>
</dbReference>
<comment type="caution">
    <text evidence="8">The sequence shown here is derived from an EMBL/GenBank/DDBJ whole genome shotgun (WGS) entry which is preliminary data.</text>
</comment>
<feature type="binding site" evidence="7">
    <location>
        <position position="280"/>
    </location>
    <ligand>
        <name>substrate</name>
    </ligand>
</feature>
<evidence type="ECO:0000256" key="7">
    <source>
        <dbReference type="HAMAP-Rule" id="MF_00536"/>
    </source>
</evidence>
<dbReference type="RefSeq" id="WP_311339952.1">
    <property type="nucleotide sequence ID" value="NZ_JAVRHS010000002.1"/>
</dbReference>
<keyword evidence="7" id="KW-0460">Magnesium</keyword>
<organism evidence="8 9">
    <name type="scientific">Croceicoccus esteveae</name>
    <dbReference type="NCBI Taxonomy" id="3075597"/>
    <lineage>
        <taxon>Bacteria</taxon>
        <taxon>Pseudomonadati</taxon>
        <taxon>Pseudomonadota</taxon>
        <taxon>Alphaproteobacteria</taxon>
        <taxon>Sphingomonadales</taxon>
        <taxon>Erythrobacteraceae</taxon>
        <taxon>Croceicoccus</taxon>
    </lineage>
</organism>
<evidence type="ECO:0000256" key="5">
    <source>
        <dbReference type="ARBA" id="ARBA00023027"/>
    </source>
</evidence>